<dbReference type="OrthoDB" id="10250783at2759"/>
<keyword evidence="3" id="KW-1185">Reference proteome</keyword>
<protein>
    <recommendedName>
        <fullName evidence="1">Methyltransferase domain-containing protein</fullName>
    </recommendedName>
</protein>
<accession>A0A653DF69</accession>
<dbReference type="InterPro" id="IPR052220">
    <property type="entry name" value="METTL25"/>
</dbReference>
<dbReference type="PANTHER" id="PTHR12496">
    <property type="entry name" value="CGI-41 METHYLTRANSFERASE"/>
    <property type="match status" value="1"/>
</dbReference>
<name>A0A653DF69_CALMS</name>
<reference evidence="2 3" key="1">
    <citation type="submission" date="2019-01" db="EMBL/GenBank/DDBJ databases">
        <authorList>
            <person name="Sayadi A."/>
        </authorList>
    </citation>
    <scope>NUCLEOTIDE SEQUENCE [LARGE SCALE GENOMIC DNA]</scope>
</reference>
<proteinExistence type="predicted"/>
<evidence type="ECO:0000313" key="2">
    <source>
        <dbReference type="EMBL" id="VEN58849.1"/>
    </source>
</evidence>
<evidence type="ECO:0000313" key="3">
    <source>
        <dbReference type="Proteomes" id="UP000410492"/>
    </source>
</evidence>
<dbReference type="Gene3D" id="3.40.50.150">
    <property type="entry name" value="Vaccinia Virus protein VP39"/>
    <property type="match status" value="1"/>
</dbReference>
<dbReference type="AlphaFoldDB" id="A0A653DF69"/>
<gene>
    <name evidence="2" type="ORF">CALMAC_LOCUS17086</name>
</gene>
<dbReference type="PANTHER" id="PTHR12496:SF0">
    <property type="entry name" value="METHYLTRANSFERASE DOMAIN-CONTAINING PROTEIN"/>
    <property type="match status" value="1"/>
</dbReference>
<dbReference type="InterPro" id="IPR029063">
    <property type="entry name" value="SAM-dependent_MTases_sf"/>
</dbReference>
<dbReference type="EMBL" id="CAACVG010011785">
    <property type="protein sequence ID" value="VEN58849.1"/>
    <property type="molecule type" value="Genomic_DNA"/>
</dbReference>
<feature type="domain" description="Methyltransferase" evidence="1">
    <location>
        <begin position="111"/>
        <end position="255"/>
    </location>
</feature>
<dbReference type="Pfam" id="PF13679">
    <property type="entry name" value="Methyltransf_32"/>
    <property type="match status" value="1"/>
</dbReference>
<organism evidence="2 3">
    <name type="scientific">Callosobruchus maculatus</name>
    <name type="common">Southern cowpea weevil</name>
    <name type="synonym">Pulse bruchid</name>
    <dbReference type="NCBI Taxonomy" id="64391"/>
    <lineage>
        <taxon>Eukaryota</taxon>
        <taxon>Metazoa</taxon>
        <taxon>Ecdysozoa</taxon>
        <taxon>Arthropoda</taxon>
        <taxon>Hexapoda</taxon>
        <taxon>Insecta</taxon>
        <taxon>Pterygota</taxon>
        <taxon>Neoptera</taxon>
        <taxon>Endopterygota</taxon>
        <taxon>Coleoptera</taxon>
        <taxon>Polyphaga</taxon>
        <taxon>Cucujiformia</taxon>
        <taxon>Chrysomeloidea</taxon>
        <taxon>Chrysomelidae</taxon>
        <taxon>Bruchinae</taxon>
        <taxon>Bruchini</taxon>
        <taxon>Callosobruchus</taxon>
    </lineage>
</organism>
<evidence type="ECO:0000259" key="1">
    <source>
        <dbReference type="Pfam" id="PF13679"/>
    </source>
</evidence>
<dbReference type="Proteomes" id="UP000410492">
    <property type="component" value="Unassembled WGS sequence"/>
</dbReference>
<sequence>MSLPATYVSSIDYISDCLGFLKSYQWLYNYYNTHVLVHNVFENFPLDWIDYFKAITNEELNLFPLNQLKKECPKTLQDLMEKIASLKPNIEVENIECVAEPICNYGGLSQKKYHEIINLAAAINQICRQYKLDFVLDVGSGLGYLSHLLNSRYNYKVLGIECKSEFVKLAYANQEKHHPNCHNLVKFEEHFISSESADILTELYITHFSSIGPSIGCLAGLHACADLSITILELFSKLDFMKCLIIMPCCYHRIELENESETRECFKNFPSSEKFKNIYKTYEADTYLRRPFLRLACQQTHYSFVNMSEAEHEDHAFKFLCRAILQEVAEIGKIYYCYCSRS</sequence>
<dbReference type="CDD" id="cd02440">
    <property type="entry name" value="AdoMet_MTases"/>
    <property type="match status" value="1"/>
</dbReference>
<dbReference type="SUPFAM" id="SSF53335">
    <property type="entry name" value="S-adenosyl-L-methionine-dependent methyltransferases"/>
    <property type="match status" value="1"/>
</dbReference>
<dbReference type="InterPro" id="IPR025714">
    <property type="entry name" value="Methyltranfer_dom"/>
</dbReference>